<dbReference type="InterPro" id="IPR050697">
    <property type="entry name" value="Adenylyl/Guanylyl_Cyclase_3/4"/>
</dbReference>
<dbReference type="CDD" id="cd06225">
    <property type="entry name" value="HAMP"/>
    <property type="match status" value="1"/>
</dbReference>
<dbReference type="Gene3D" id="6.10.340.10">
    <property type="match status" value="1"/>
</dbReference>
<dbReference type="InterPro" id="IPR001054">
    <property type="entry name" value="A/G_cyclase"/>
</dbReference>
<evidence type="ECO:0000259" key="2">
    <source>
        <dbReference type="PROSITE" id="PS50125"/>
    </source>
</evidence>
<feature type="domain" description="Guanylate cyclase" evidence="2">
    <location>
        <begin position="296"/>
        <end position="434"/>
    </location>
</feature>
<comment type="caution">
    <text evidence="4">The sequence shown here is derived from an EMBL/GenBank/DDBJ whole genome shotgun (WGS) entry which is preliminary data.</text>
</comment>
<dbReference type="PANTHER" id="PTHR43081:SF1">
    <property type="entry name" value="ADENYLATE CYCLASE, TERMINAL-DIFFERENTIATION SPECIFIC"/>
    <property type="match status" value="1"/>
</dbReference>
<dbReference type="EMBL" id="JBHRXV010000011">
    <property type="protein sequence ID" value="MFC3713378.1"/>
    <property type="molecule type" value="Genomic_DNA"/>
</dbReference>
<protein>
    <submittedName>
        <fullName evidence="4">Adenylate/guanylate cyclase domain-containing protein</fullName>
    </submittedName>
</protein>
<dbReference type="Proteomes" id="UP001595615">
    <property type="component" value="Unassembled WGS sequence"/>
</dbReference>
<dbReference type="SUPFAM" id="SSF55073">
    <property type="entry name" value="Nucleotide cyclase"/>
    <property type="match status" value="1"/>
</dbReference>
<name>A0ABV7XEA5_9SPHN</name>
<proteinExistence type="predicted"/>
<dbReference type="SMART" id="SM00044">
    <property type="entry name" value="CYCc"/>
    <property type="match status" value="1"/>
</dbReference>
<reference evidence="5" key="1">
    <citation type="journal article" date="2019" name="Int. J. Syst. Evol. Microbiol.">
        <title>The Global Catalogue of Microorganisms (GCM) 10K type strain sequencing project: providing services to taxonomists for standard genome sequencing and annotation.</title>
        <authorList>
            <consortium name="The Broad Institute Genomics Platform"/>
            <consortium name="The Broad Institute Genome Sequencing Center for Infectious Disease"/>
            <person name="Wu L."/>
            <person name="Ma J."/>
        </authorList>
    </citation>
    <scope>NUCLEOTIDE SEQUENCE [LARGE SCALE GENOMIC DNA]</scope>
    <source>
        <strain evidence="5">KCTC 42644</strain>
    </source>
</reference>
<evidence type="ECO:0000313" key="4">
    <source>
        <dbReference type="EMBL" id="MFC3713378.1"/>
    </source>
</evidence>
<evidence type="ECO:0000313" key="5">
    <source>
        <dbReference type="Proteomes" id="UP001595615"/>
    </source>
</evidence>
<gene>
    <name evidence="4" type="ORF">ACFOMD_12400</name>
</gene>
<dbReference type="Pfam" id="PF00211">
    <property type="entry name" value="Guanylate_cyc"/>
    <property type="match status" value="1"/>
</dbReference>
<dbReference type="SMART" id="SM00304">
    <property type="entry name" value="HAMP"/>
    <property type="match status" value="1"/>
</dbReference>
<dbReference type="PROSITE" id="PS50125">
    <property type="entry name" value="GUANYLATE_CYCLASE_2"/>
    <property type="match status" value="1"/>
</dbReference>
<accession>A0ABV7XEA5</accession>
<dbReference type="SUPFAM" id="SSF158472">
    <property type="entry name" value="HAMP domain-like"/>
    <property type="match status" value="1"/>
</dbReference>
<dbReference type="PANTHER" id="PTHR43081">
    <property type="entry name" value="ADENYLATE CYCLASE, TERMINAL-DIFFERENTIATION SPECIFIC-RELATED"/>
    <property type="match status" value="1"/>
</dbReference>
<feature type="transmembrane region" description="Helical" evidence="1">
    <location>
        <begin position="12"/>
        <end position="32"/>
    </location>
</feature>
<dbReference type="PROSITE" id="PS50885">
    <property type="entry name" value="HAMP"/>
    <property type="match status" value="1"/>
</dbReference>
<keyword evidence="5" id="KW-1185">Reference proteome</keyword>
<dbReference type="CDD" id="cd07302">
    <property type="entry name" value="CHD"/>
    <property type="match status" value="1"/>
</dbReference>
<dbReference type="Gene3D" id="3.30.70.1230">
    <property type="entry name" value="Nucleotide cyclase"/>
    <property type="match status" value="1"/>
</dbReference>
<dbReference type="InterPro" id="IPR029787">
    <property type="entry name" value="Nucleotide_cyclase"/>
</dbReference>
<evidence type="ECO:0000256" key="1">
    <source>
        <dbReference type="SAM" id="Phobius"/>
    </source>
</evidence>
<organism evidence="4 5">
    <name type="scientific">Sphingoaurantiacus capsulatus</name>
    <dbReference type="NCBI Taxonomy" id="1771310"/>
    <lineage>
        <taxon>Bacteria</taxon>
        <taxon>Pseudomonadati</taxon>
        <taxon>Pseudomonadota</taxon>
        <taxon>Alphaproteobacteria</taxon>
        <taxon>Sphingomonadales</taxon>
        <taxon>Sphingosinicellaceae</taxon>
        <taxon>Sphingoaurantiacus</taxon>
    </lineage>
</organism>
<sequence>MASFFRSISLKIFGVAAGLLAIMIATALWSGFLTQQVHLQFRTFNEALFPMTLRIAELRAVVIAETVPLDRTGGQCRAQLDALAAKAGALAGEAESLRANGAKLAQLERNKLELARLEPMLAELAGHQTHLAALLRAACDTDDPAADAAARTQAGEVVARAEAINAEIDGFVLEGATIVGDNQDAARRATLAMIGAAGLVGLMLAWVIARGMTRPIARLQAGARAVGEGQLDTEVPITSKDEIADVTRAFNAMVSELREKERIKETFGQYVDPRVVADLMAAGSDRSTTGEKQVATLFFSDIAGFTALSERLAPSTLVNLINAYFSEMSGAIRDRSGVIDKYIGDAIMAFWVPPFADATTQAADACAAALEQFARLERFAARVPDLIGMRRDLPRIDIRVGLATGEVVVGSIGSEQARSFTVMGDTVNFGSRLEGANKAYGTRILIDGATRDAADGAVETREIDLVTVVGRQEPLRVFELAAMAGELPAERRRLFDLYEAALAPYRGGDWAAAAKGFEAALKLDAGDGPAQAMLARIKASKLKASAGWAGVSTLTEK</sequence>
<keyword evidence="1" id="KW-0812">Transmembrane</keyword>
<evidence type="ECO:0000259" key="3">
    <source>
        <dbReference type="PROSITE" id="PS50885"/>
    </source>
</evidence>
<feature type="domain" description="HAMP" evidence="3">
    <location>
        <begin position="210"/>
        <end position="262"/>
    </location>
</feature>
<keyword evidence="1" id="KW-1133">Transmembrane helix</keyword>
<dbReference type="InterPro" id="IPR003660">
    <property type="entry name" value="HAMP_dom"/>
</dbReference>
<feature type="transmembrane region" description="Helical" evidence="1">
    <location>
        <begin position="189"/>
        <end position="209"/>
    </location>
</feature>
<keyword evidence="1" id="KW-0472">Membrane</keyword>
<dbReference type="Pfam" id="PF00672">
    <property type="entry name" value="HAMP"/>
    <property type="match status" value="1"/>
</dbReference>
<dbReference type="RefSeq" id="WP_380861817.1">
    <property type="nucleotide sequence ID" value="NZ_JBHRXV010000011.1"/>
</dbReference>